<dbReference type="AlphaFoldDB" id="A0A329QLP0"/>
<comment type="caution">
    <text evidence="1">The sequence shown here is derived from an EMBL/GenBank/DDBJ whole genome shotgun (WGS) entry which is preliminary data.</text>
</comment>
<evidence type="ECO:0008006" key="3">
    <source>
        <dbReference type="Google" id="ProtNLM"/>
    </source>
</evidence>
<evidence type="ECO:0000313" key="2">
    <source>
        <dbReference type="Proteomes" id="UP000250642"/>
    </source>
</evidence>
<accession>A0A329QLP0</accession>
<dbReference type="RefSeq" id="WP_113054808.1">
    <property type="nucleotide sequence ID" value="NZ_CP175536.1"/>
</dbReference>
<dbReference type="Proteomes" id="UP000250642">
    <property type="component" value="Unassembled WGS sequence"/>
</dbReference>
<dbReference type="EMBL" id="QEVW01000014">
    <property type="protein sequence ID" value="RAW12831.1"/>
    <property type="molecule type" value="Genomic_DNA"/>
</dbReference>
<reference evidence="1 2" key="1">
    <citation type="submission" date="2018-04" db="EMBL/GenBank/DDBJ databases">
        <title>Paenibacillus taichungensis Genome sequencing and assembly.</title>
        <authorList>
            <person name="Xu J."/>
            <person name="Rensing C."/>
            <person name="Mazhar H.S."/>
        </authorList>
    </citation>
    <scope>NUCLEOTIDE SEQUENCE [LARGE SCALE GENOMIC DNA]</scope>
    <source>
        <strain evidence="1 2">NC1</strain>
    </source>
</reference>
<evidence type="ECO:0000313" key="1">
    <source>
        <dbReference type="EMBL" id="RAW12831.1"/>
    </source>
</evidence>
<organism evidence="1 2">
    <name type="scientific">Paenibacillus taichungensis</name>
    <dbReference type="NCBI Taxonomy" id="484184"/>
    <lineage>
        <taxon>Bacteria</taxon>
        <taxon>Bacillati</taxon>
        <taxon>Bacillota</taxon>
        <taxon>Bacilli</taxon>
        <taxon>Bacillales</taxon>
        <taxon>Paenibacillaceae</taxon>
        <taxon>Paenibacillus</taxon>
    </lineage>
</organism>
<proteinExistence type="predicted"/>
<protein>
    <recommendedName>
        <fullName evidence="3">Response regulatory domain-containing protein</fullName>
    </recommendedName>
</protein>
<sequence length="117" mass="13250">MNHVLILSDTHHIVKSLSLLIQTEPSLHVLDVTRNVIGNMDQLPDNSVIIIDMNVDNIELLIEQFPEKYPVILYSGSLELMDIPIHLQSAGCRYFNAYTSPEEIIKILMGCFQNTIS</sequence>
<gene>
    <name evidence="1" type="ORF">DC345_21325</name>
</gene>
<name>A0A329QLP0_9BACL</name>